<keyword evidence="2" id="KW-1185">Reference proteome</keyword>
<comment type="caution">
    <text evidence="1">The sequence shown here is derived from an EMBL/GenBank/DDBJ whole genome shotgun (WGS) entry which is preliminary data.</text>
</comment>
<accession>A0ACC1AU98</accession>
<sequence>MAPSKPTKFNKRRSTLKNKAKQLQTLSDVMVCMVCFGADGEVTTWPEDKSLVHETIIKYKLAQFSERSKEKLKNHKCNLNLLGFLGSKKRKLQKSNKQNPQKKKKDIGNLFANWKEKLDKLQEKELVALCNCLESKLRDLREKIKLLGMKEKEKGKAIQVYGSNGDNKELNLESQQEVFASQSGFCRHSDVLWRCNSENLVLCGENCNENYVGNCYEDFLSGVGSDDIGFVGESSNNILNPGDSMLGQRETTPMHEALQMSLRQSPTS</sequence>
<reference evidence="2" key="1">
    <citation type="journal article" date="2023" name="G3 (Bethesda)">
        <title>Genome assembly and association tests identify interacting loci associated with vigor, precocity, and sex in interspecific pistachio rootstocks.</title>
        <authorList>
            <person name="Palmer W."/>
            <person name="Jacygrad E."/>
            <person name="Sagayaradj S."/>
            <person name="Cavanaugh K."/>
            <person name="Han R."/>
            <person name="Bertier L."/>
            <person name="Beede B."/>
            <person name="Kafkas S."/>
            <person name="Golino D."/>
            <person name="Preece J."/>
            <person name="Michelmore R."/>
        </authorList>
    </citation>
    <scope>NUCLEOTIDE SEQUENCE [LARGE SCALE GENOMIC DNA]</scope>
</reference>
<dbReference type="Proteomes" id="UP001164250">
    <property type="component" value="Chromosome 8"/>
</dbReference>
<name>A0ACC1AU98_9ROSI</name>
<gene>
    <name evidence="1" type="ORF">Patl1_14192</name>
</gene>
<evidence type="ECO:0000313" key="2">
    <source>
        <dbReference type="Proteomes" id="UP001164250"/>
    </source>
</evidence>
<proteinExistence type="predicted"/>
<evidence type="ECO:0000313" key="1">
    <source>
        <dbReference type="EMBL" id="KAJ0090180.1"/>
    </source>
</evidence>
<dbReference type="EMBL" id="CM047904">
    <property type="protein sequence ID" value="KAJ0090180.1"/>
    <property type="molecule type" value="Genomic_DNA"/>
</dbReference>
<organism evidence="1 2">
    <name type="scientific">Pistacia atlantica</name>
    <dbReference type="NCBI Taxonomy" id="434234"/>
    <lineage>
        <taxon>Eukaryota</taxon>
        <taxon>Viridiplantae</taxon>
        <taxon>Streptophyta</taxon>
        <taxon>Embryophyta</taxon>
        <taxon>Tracheophyta</taxon>
        <taxon>Spermatophyta</taxon>
        <taxon>Magnoliopsida</taxon>
        <taxon>eudicotyledons</taxon>
        <taxon>Gunneridae</taxon>
        <taxon>Pentapetalae</taxon>
        <taxon>rosids</taxon>
        <taxon>malvids</taxon>
        <taxon>Sapindales</taxon>
        <taxon>Anacardiaceae</taxon>
        <taxon>Pistacia</taxon>
    </lineage>
</organism>
<protein>
    <submittedName>
        <fullName evidence="1">Uncharacterized protein</fullName>
    </submittedName>
</protein>